<keyword evidence="2" id="KW-1185">Reference proteome</keyword>
<dbReference type="eggNOG" id="ENOG5032P0E">
    <property type="taxonomic scope" value="Bacteria"/>
</dbReference>
<accession>R3U8R4</accession>
<dbReference type="PATRIC" id="fig|1158612.3.peg.369"/>
<organism evidence="1 2">
    <name type="scientific">Enterococcus caccae ATCC BAA-1240</name>
    <dbReference type="NCBI Taxonomy" id="1158612"/>
    <lineage>
        <taxon>Bacteria</taxon>
        <taxon>Bacillati</taxon>
        <taxon>Bacillota</taxon>
        <taxon>Bacilli</taxon>
        <taxon>Lactobacillales</taxon>
        <taxon>Enterococcaceae</taxon>
        <taxon>Enterococcus</taxon>
    </lineage>
</organism>
<dbReference type="EMBL" id="AJAU01000005">
    <property type="protein sequence ID" value="EOL50369.1"/>
    <property type="molecule type" value="Genomic_DNA"/>
</dbReference>
<dbReference type="AlphaFoldDB" id="R3U8R4"/>
<sequence>MDKEKEKKELLAVQADLANYLYNNYVLYTVDEKKEQEIFKEFNKGNGSLSESQYFEKLDALKEYSKINKVEFTKFVVTPMNTVRVYFVINDVYKEDIFLDKVSAETNKLMYTVSTHSGDGPYYIEEKPEKTAKIMPEEDIVYYEGVIK</sequence>
<reference evidence="1 2" key="1">
    <citation type="submission" date="2013-02" db="EMBL/GenBank/DDBJ databases">
        <title>The Genome Sequence of Enterococcus caccae BAA-1240.</title>
        <authorList>
            <consortium name="The Broad Institute Genome Sequencing Platform"/>
            <consortium name="The Broad Institute Genome Sequencing Center for Infectious Disease"/>
            <person name="Earl A.M."/>
            <person name="Gilmore M.S."/>
            <person name="Lebreton F."/>
            <person name="Walker B."/>
            <person name="Young S.K."/>
            <person name="Zeng Q."/>
            <person name="Gargeya S."/>
            <person name="Fitzgerald M."/>
            <person name="Haas B."/>
            <person name="Abouelleil A."/>
            <person name="Alvarado L."/>
            <person name="Arachchi H.M."/>
            <person name="Berlin A.M."/>
            <person name="Chapman S.B."/>
            <person name="Dewar J."/>
            <person name="Goldberg J."/>
            <person name="Griggs A."/>
            <person name="Gujja S."/>
            <person name="Hansen M."/>
            <person name="Howarth C."/>
            <person name="Imamovic A."/>
            <person name="Larimer J."/>
            <person name="McCowan C."/>
            <person name="Murphy C."/>
            <person name="Neiman D."/>
            <person name="Pearson M."/>
            <person name="Priest M."/>
            <person name="Roberts A."/>
            <person name="Saif S."/>
            <person name="Shea T."/>
            <person name="Sisk P."/>
            <person name="Sykes S."/>
            <person name="Wortman J."/>
            <person name="Nusbaum C."/>
            <person name="Birren B."/>
        </authorList>
    </citation>
    <scope>NUCLEOTIDE SEQUENCE [LARGE SCALE GENOMIC DNA]</scope>
    <source>
        <strain evidence="1 2">ATCC BAA-1240</strain>
    </source>
</reference>
<comment type="caution">
    <text evidence="1">The sequence shown here is derived from an EMBL/GenBank/DDBJ whole genome shotgun (WGS) entry which is preliminary data.</text>
</comment>
<dbReference type="Proteomes" id="UP000013840">
    <property type="component" value="Unassembled WGS sequence"/>
</dbReference>
<proteinExistence type="predicted"/>
<name>R3U8R4_9ENTE</name>
<gene>
    <name evidence="1" type="ORF">UC7_00362</name>
</gene>
<evidence type="ECO:0000313" key="1">
    <source>
        <dbReference type="EMBL" id="EOL50369.1"/>
    </source>
</evidence>
<protein>
    <submittedName>
        <fullName evidence="1">Uncharacterized protein</fullName>
    </submittedName>
</protein>
<evidence type="ECO:0000313" key="2">
    <source>
        <dbReference type="Proteomes" id="UP000013840"/>
    </source>
</evidence>
<dbReference type="STRING" id="317735.RU98_GL000967"/>
<dbReference type="RefSeq" id="WP_010770566.1">
    <property type="nucleotide sequence ID" value="NZ_KB946332.1"/>
</dbReference>